<feature type="non-terminal residue" evidence="1">
    <location>
        <position position="1"/>
    </location>
</feature>
<proteinExistence type="predicted"/>
<feature type="non-terminal residue" evidence="1">
    <location>
        <position position="407"/>
    </location>
</feature>
<gene>
    <name evidence="1" type="ORF">ROZALSC1DRAFT_25269</name>
</gene>
<accession>A0A4P9YB28</accession>
<name>A0A4P9YB28_ROZAC</name>
<evidence type="ECO:0000313" key="1">
    <source>
        <dbReference type="EMBL" id="RKP16447.1"/>
    </source>
</evidence>
<organism evidence="1 2">
    <name type="scientific">Rozella allomycis (strain CSF55)</name>
    <dbReference type="NCBI Taxonomy" id="988480"/>
    <lineage>
        <taxon>Eukaryota</taxon>
        <taxon>Fungi</taxon>
        <taxon>Fungi incertae sedis</taxon>
        <taxon>Cryptomycota</taxon>
        <taxon>Cryptomycota incertae sedis</taxon>
        <taxon>Rozella</taxon>
    </lineage>
</organism>
<protein>
    <submittedName>
        <fullName evidence="1">Uncharacterized protein</fullName>
    </submittedName>
</protein>
<reference evidence="2" key="1">
    <citation type="journal article" date="2018" name="Nat. Microbiol.">
        <title>Leveraging single-cell genomics to expand the fungal tree of life.</title>
        <authorList>
            <person name="Ahrendt S.R."/>
            <person name="Quandt C.A."/>
            <person name="Ciobanu D."/>
            <person name="Clum A."/>
            <person name="Salamov A."/>
            <person name="Andreopoulos B."/>
            <person name="Cheng J.F."/>
            <person name="Woyke T."/>
            <person name="Pelin A."/>
            <person name="Henrissat B."/>
            <person name="Reynolds N.K."/>
            <person name="Benny G.L."/>
            <person name="Smith M.E."/>
            <person name="James T.Y."/>
            <person name="Grigoriev I.V."/>
        </authorList>
    </citation>
    <scope>NUCLEOTIDE SEQUENCE [LARGE SCALE GENOMIC DNA]</scope>
    <source>
        <strain evidence="2">CSF55</strain>
    </source>
</reference>
<dbReference type="EMBL" id="ML006539">
    <property type="protein sequence ID" value="RKP16447.1"/>
    <property type="molecule type" value="Genomic_DNA"/>
</dbReference>
<evidence type="ECO:0000313" key="2">
    <source>
        <dbReference type="Proteomes" id="UP000281549"/>
    </source>
</evidence>
<dbReference type="Proteomes" id="UP000281549">
    <property type="component" value="Unassembled WGS sequence"/>
</dbReference>
<dbReference type="AlphaFoldDB" id="A0A4P9YB28"/>
<sequence>GNYLVESNRETNENEIASVKLDLYSPSRLDTIQKESNAFKKFYSAVEPDRTIQQKNNRISKFFKNMNSEREKGGDNPKVAVRSGECWGPDYRRENRMNIDIDIDVFGGSAEKYKSMEKQDAKKGYSEVDERVMQIMQVPQNGKHDDVETIEEGDKEQRKFEYMDAVKGIEGDQREGLMNKTEFEYRNDSKRGDFEKEVEEGGVKEKRDIMILKGDEGGVDVSMHLEFNQVKDELEKGGVKELGGVVERDLHIMKLKDDKGGVLEIVKMMDLKFDHVEIESVKKKKGVVEKNKLKFDKKILEDDEGGVMREDDEKGGVDGNKTDIEKGRVMGEIDEKGGVDVPNGKKLKEGGVMGEDNKKGCVIGKNVLQFIKEGGVMEKGNMKSSVDVKTKIEFTDIKNGKDAEEGG</sequence>